<dbReference type="AlphaFoldDB" id="A0A841BT44"/>
<dbReference type="Pfam" id="PF03795">
    <property type="entry name" value="YCII"/>
    <property type="match status" value="1"/>
</dbReference>
<dbReference type="InterPro" id="IPR011008">
    <property type="entry name" value="Dimeric_a/b-barrel"/>
</dbReference>
<dbReference type="SUPFAM" id="SSF54909">
    <property type="entry name" value="Dimeric alpha+beta barrel"/>
    <property type="match status" value="1"/>
</dbReference>
<dbReference type="InterPro" id="IPR005545">
    <property type="entry name" value="YCII"/>
</dbReference>
<sequence>MRYLVILKAQQPDGPPPAELMAAIEALGVEATNAGVLLDVGGLAPSAAGARVELSGGRLNVVDGPFAEAKEMISYAVYQVRSKDEVVEWASRFMKVHRDNWPGWEGDSVISKVFGPEDFAPQQ</sequence>
<dbReference type="Gene3D" id="3.30.70.1060">
    <property type="entry name" value="Dimeric alpha+beta barrel"/>
    <property type="match status" value="1"/>
</dbReference>
<dbReference type="PANTHER" id="PTHR35174:SF1">
    <property type="entry name" value="BLL0086 PROTEIN"/>
    <property type="match status" value="1"/>
</dbReference>
<accession>A0A841BT44</accession>
<protein>
    <recommendedName>
        <fullName evidence="2">YCII-related domain-containing protein</fullName>
    </recommendedName>
</protein>
<evidence type="ECO:0000256" key="1">
    <source>
        <dbReference type="ARBA" id="ARBA00007689"/>
    </source>
</evidence>
<name>A0A841BT44_9ACTN</name>
<evidence type="ECO:0000313" key="4">
    <source>
        <dbReference type="Proteomes" id="UP000587527"/>
    </source>
</evidence>
<reference evidence="3 4" key="1">
    <citation type="submission" date="2020-08" db="EMBL/GenBank/DDBJ databases">
        <title>Sequencing the genomes of 1000 actinobacteria strains.</title>
        <authorList>
            <person name="Klenk H.-P."/>
        </authorList>
    </citation>
    <scope>NUCLEOTIDE SEQUENCE [LARGE SCALE GENOMIC DNA]</scope>
    <source>
        <strain evidence="3 4">DSM 45362</strain>
    </source>
</reference>
<evidence type="ECO:0000313" key="3">
    <source>
        <dbReference type="EMBL" id="MBB5870093.1"/>
    </source>
</evidence>
<dbReference type="Proteomes" id="UP000587527">
    <property type="component" value="Unassembled WGS sequence"/>
</dbReference>
<keyword evidence="4" id="KW-1185">Reference proteome</keyword>
<dbReference type="PANTHER" id="PTHR35174">
    <property type="entry name" value="BLL7171 PROTEIN-RELATED"/>
    <property type="match status" value="1"/>
</dbReference>
<gene>
    <name evidence="3" type="ORF">F4553_003472</name>
</gene>
<comment type="similarity">
    <text evidence="1">Belongs to the YciI family.</text>
</comment>
<dbReference type="RefSeq" id="WP_184837221.1">
    <property type="nucleotide sequence ID" value="NZ_JACHMN010000002.1"/>
</dbReference>
<organism evidence="3 4">
    <name type="scientific">Allocatelliglobosispora scoriae</name>
    <dbReference type="NCBI Taxonomy" id="643052"/>
    <lineage>
        <taxon>Bacteria</taxon>
        <taxon>Bacillati</taxon>
        <taxon>Actinomycetota</taxon>
        <taxon>Actinomycetes</taxon>
        <taxon>Micromonosporales</taxon>
        <taxon>Micromonosporaceae</taxon>
        <taxon>Allocatelliglobosispora</taxon>
    </lineage>
</organism>
<comment type="caution">
    <text evidence="3">The sequence shown here is derived from an EMBL/GenBank/DDBJ whole genome shotgun (WGS) entry which is preliminary data.</text>
</comment>
<proteinExistence type="inferred from homology"/>
<feature type="domain" description="YCII-related" evidence="2">
    <location>
        <begin position="1"/>
        <end position="92"/>
    </location>
</feature>
<dbReference type="EMBL" id="JACHMN010000002">
    <property type="protein sequence ID" value="MBB5870093.1"/>
    <property type="molecule type" value="Genomic_DNA"/>
</dbReference>
<evidence type="ECO:0000259" key="2">
    <source>
        <dbReference type="Pfam" id="PF03795"/>
    </source>
</evidence>